<keyword evidence="4" id="KW-0540">Nuclease</keyword>
<dbReference type="PANTHER" id="PTHR43581:SF2">
    <property type="entry name" value="EXCINUCLEASE ATPASE SUBUNIT"/>
    <property type="match status" value="1"/>
</dbReference>
<dbReference type="KEGG" id="atx:GCD22_00606"/>
<evidence type="ECO:0000259" key="3">
    <source>
        <dbReference type="Pfam" id="PF20469"/>
    </source>
</evidence>
<evidence type="ECO:0000256" key="1">
    <source>
        <dbReference type="SAM" id="MobiDB-lite"/>
    </source>
</evidence>
<protein>
    <submittedName>
        <fullName evidence="4">ATP-dependent endonuclease</fullName>
    </submittedName>
</protein>
<dbReference type="InterPro" id="IPR034139">
    <property type="entry name" value="TOPRIM_OLD"/>
</dbReference>
<feature type="compositionally biased region" description="Basic and acidic residues" evidence="1">
    <location>
        <begin position="85"/>
        <end position="94"/>
    </location>
</feature>
<proteinExistence type="predicted"/>
<evidence type="ECO:0000313" key="4">
    <source>
        <dbReference type="EMBL" id="QFX95105.1"/>
    </source>
</evidence>
<dbReference type="EMBL" id="CP045571">
    <property type="protein sequence ID" value="QFX95105.1"/>
    <property type="molecule type" value="Genomic_DNA"/>
</dbReference>
<dbReference type="InterPro" id="IPR051396">
    <property type="entry name" value="Bact_Antivir_Def_Nuclease"/>
</dbReference>
<dbReference type="AlphaFoldDB" id="A0A5P9XM97"/>
<dbReference type="PANTHER" id="PTHR43581">
    <property type="entry name" value="ATP/GTP PHOSPHATASE"/>
    <property type="match status" value="1"/>
</dbReference>
<dbReference type="GeneID" id="60695023"/>
<dbReference type="Proteomes" id="UP000363590">
    <property type="component" value="Chromosome"/>
</dbReference>
<evidence type="ECO:0000313" key="5">
    <source>
        <dbReference type="Proteomes" id="UP000363590"/>
    </source>
</evidence>
<dbReference type="InterPro" id="IPR041685">
    <property type="entry name" value="AAA_GajA/Old/RecF-like"/>
</dbReference>
<keyword evidence="4" id="KW-0255">Endonuclease</keyword>
<dbReference type="GO" id="GO:0004519">
    <property type="term" value="F:endonuclease activity"/>
    <property type="evidence" value="ECO:0007669"/>
    <property type="project" value="UniProtKB-KW"/>
</dbReference>
<reference evidence="4 5" key="1">
    <citation type="submission" date="2019-10" db="EMBL/GenBank/DDBJ databases">
        <authorList>
            <person name="Wang R."/>
        </authorList>
    </citation>
    <scope>NUCLEOTIDE SEQUENCE [LARGE SCALE GENOMIC DNA]</scope>
    <source>
        <strain evidence="4 5">ATCC 19377</strain>
    </source>
</reference>
<name>A0A5P9XM97_ACITH</name>
<organism evidence="4 5">
    <name type="scientific">Acidithiobacillus thiooxidans ATCC 19377</name>
    <dbReference type="NCBI Taxonomy" id="637390"/>
    <lineage>
        <taxon>Bacteria</taxon>
        <taxon>Pseudomonadati</taxon>
        <taxon>Pseudomonadota</taxon>
        <taxon>Acidithiobacillia</taxon>
        <taxon>Acidithiobacillales</taxon>
        <taxon>Acidithiobacillaceae</taxon>
        <taxon>Acidithiobacillus</taxon>
    </lineage>
</organism>
<keyword evidence="4" id="KW-0378">Hydrolase</keyword>
<feature type="domain" description="OLD protein-like TOPRIM" evidence="3">
    <location>
        <begin position="351"/>
        <end position="415"/>
    </location>
</feature>
<feature type="domain" description="Endonuclease GajA/Old nuclease/RecF-like AAA" evidence="2">
    <location>
        <begin position="83"/>
        <end position="294"/>
    </location>
</feature>
<accession>A0A5P9XM97</accession>
<dbReference type="RefSeq" id="WP_342353868.1">
    <property type="nucleotide sequence ID" value="NZ_CP045571.1"/>
</dbReference>
<dbReference type="Pfam" id="PF20469">
    <property type="entry name" value="OLD-like_TOPRIM"/>
    <property type="match status" value="1"/>
</dbReference>
<gene>
    <name evidence="4" type="ORF">GCD22_00606</name>
</gene>
<dbReference type="Pfam" id="PF13175">
    <property type="entry name" value="AAA_15"/>
    <property type="match status" value="1"/>
</dbReference>
<feature type="region of interest" description="Disordered" evidence="1">
    <location>
        <begin position="74"/>
        <end position="94"/>
    </location>
</feature>
<sequence>MKLTLWPVSLTDFLSHKLSQHLEMQTYVLDPEKLVDPVNGHAKPQELAEDTLPLDPDPLHGLIRVNEINAQRGLGETDGADIDPEAAKDHDTQKLSDQLRTYYTKHLDPFQTPGVADLAALQAIETAQKAFDKRLHASFADAFTEVEGMGYPGVSDPKLKITSKLKTVDGLDHDAALSFEIKMVSKAGATVPILRLPESYNGLGYQNLISMIFRLMSFRDAWMRVGKASKIGTESKFEPIHLVLVEEPEAHLHAQVQQVFINKAYKVLRDHGHLGENPDLQTQLIVSTHSSHVAHEAKFACLRYFRRLPAGMGGATVPISTVVNLSDVFGEGTETERFVTRYLRAQHSDLFFADAAILVEGPAEKMLVPNFIREHHEFLTQCYITLLEINGSHAHRLKPLINALGLLTLVVTDLDAVEVEGTKVTAAPVKRGASQRTHNNVLKTWVPKIDSVDDLLVATTEQKTLEGDQLFAVRVAYQLPITVQKNDGEVEEEALPSTFEDALVFENADFFSQLNGHGLVKKFKDALNNSKVTSDITAADAMFVALRSGNKAEFALDVLLSEEFKTLKCPDYIAEGLIWLEERLKKKQVDVLPSIEDGVMAE</sequence>
<dbReference type="CDD" id="cd01026">
    <property type="entry name" value="TOPRIM_OLD"/>
    <property type="match status" value="1"/>
</dbReference>
<evidence type="ECO:0000259" key="2">
    <source>
        <dbReference type="Pfam" id="PF13175"/>
    </source>
</evidence>